<dbReference type="STRING" id="1391654.AKJ09_00030"/>
<keyword evidence="4" id="KW-1185">Reference proteome</keyword>
<protein>
    <submittedName>
        <fullName evidence="3">Uncharacterized protein</fullName>
    </submittedName>
</protein>
<dbReference type="AlphaFoldDB" id="A0A0K1QGF3"/>
<accession>A0A0K1QGF3</accession>
<name>A0A0K1QGF3_9BACT</name>
<dbReference type="EMBL" id="CP012333">
    <property type="protein sequence ID" value="AKU93366.1"/>
    <property type="molecule type" value="Genomic_DNA"/>
</dbReference>
<dbReference type="Proteomes" id="UP000064967">
    <property type="component" value="Chromosome"/>
</dbReference>
<keyword evidence="1" id="KW-0732">Signal</keyword>
<evidence type="ECO:0000313" key="4">
    <source>
        <dbReference type="Proteomes" id="UP000064967"/>
    </source>
</evidence>
<evidence type="ECO:0000313" key="3">
    <source>
        <dbReference type="EMBL" id="AKV04849.1"/>
    </source>
</evidence>
<dbReference type="KEGG" id="llu:AKJ09_00030"/>
<organism evidence="3 4">
    <name type="scientific">Labilithrix luteola</name>
    <dbReference type="NCBI Taxonomy" id="1391654"/>
    <lineage>
        <taxon>Bacteria</taxon>
        <taxon>Pseudomonadati</taxon>
        <taxon>Myxococcota</taxon>
        <taxon>Polyangia</taxon>
        <taxon>Polyangiales</taxon>
        <taxon>Labilitrichaceae</taxon>
        <taxon>Labilithrix</taxon>
    </lineage>
</organism>
<feature type="chain" id="PRO_5014231642" evidence="1">
    <location>
        <begin position="22"/>
        <end position="65"/>
    </location>
</feature>
<gene>
    <name evidence="2" type="ORF">AKJ09_00030</name>
    <name evidence="3" type="ORF">AKJ09_11512</name>
</gene>
<dbReference type="KEGG" id="llu:AKJ09_11512"/>
<dbReference type="RefSeq" id="WP_146644918.1">
    <property type="nucleotide sequence ID" value="NZ_CP012333.1"/>
</dbReference>
<sequence length="65" mass="6586">MSKTTRIIIAAIGAGVLAALATPSLSDKLPAGLAQTLAVAVAAVLHRIDAESKNTDDSENTPDTK</sequence>
<feature type="signal peptide" evidence="1">
    <location>
        <begin position="1"/>
        <end position="21"/>
    </location>
</feature>
<dbReference type="EMBL" id="CP012333">
    <property type="protein sequence ID" value="AKV04849.1"/>
    <property type="molecule type" value="Genomic_DNA"/>
</dbReference>
<proteinExistence type="predicted"/>
<evidence type="ECO:0000313" key="2">
    <source>
        <dbReference type="EMBL" id="AKU93366.1"/>
    </source>
</evidence>
<evidence type="ECO:0000256" key="1">
    <source>
        <dbReference type="SAM" id="SignalP"/>
    </source>
</evidence>
<reference evidence="3 4" key="1">
    <citation type="submission" date="2015-08" db="EMBL/GenBank/DDBJ databases">
        <authorList>
            <person name="Babu N.S."/>
            <person name="Beckwith C.J."/>
            <person name="Beseler K.G."/>
            <person name="Brison A."/>
            <person name="Carone J.V."/>
            <person name="Caskin T.P."/>
            <person name="Diamond M."/>
            <person name="Durham M.E."/>
            <person name="Foxe J.M."/>
            <person name="Go M."/>
            <person name="Henderson B.A."/>
            <person name="Jones I.B."/>
            <person name="McGettigan J.A."/>
            <person name="Micheletti S.J."/>
            <person name="Nasrallah M.E."/>
            <person name="Ortiz D."/>
            <person name="Piller C.R."/>
            <person name="Privatt S.R."/>
            <person name="Schneider S.L."/>
            <person name="Sharp S."/>
            <person name="Smith T.C."/>
            <person name="Stanton J.D."/>
            <person name="Ullery H.E."/>
            <person name="Wilson R.J."/>
            <person name="Serrano M.G."/>
            <person name="Buck G."/>
            <person name="Lee V."/>
            <person name="Wang Y."/>
            <person name="Carvalho R."/>
            <person name="Voegtly L."/>
            <person name="Shi R."/>
            <person name="Duckworth R."/>
            <person name="Johnson A."/>
            <person name="Loviza R."/>
            <person name="Walstead R."/>
            <person name="Shah Z."/>
            <person name="Kiflezghi M."/>
            <person name="Wade K."/>
            <person name="Ball S.L."/>
            <person name="Bradley K.W."/>
            <person name="Asai D.J."/>
            <person name="Bowman C.A."/>
            <person name="Russell D.A."/>
            <person name="Pope W.H."/>
            <person name="Jacobs-Sera D."/>
            <person name="Hendrix R.W."/>
            <person name="Hatfull G.F."/>
        </authorList>
    </citation>
    <scope>NUCLEOTIDE SEQUENCE [LARGE SCALE GENOMIC DNA]</scope>
    <source>
        <strain evidence="3 4">DSM 27648</strain>
    </source>
</reference>